<gene>
    <name evidence="2" type="ORF">RVF87_09570</name>
</gene>
<keyword evidence="2" id="KW-0547">Nucleotide-binding</keyword>
<dbReference type="Gene3D" id="3.40.50.300">
    <property type="entry name" value="P-loop containing nucleotide triphosphate hydrolases"/>
    <property type="match status" value="2"/>
</dbReference>
<dbReference type="Pfam" id="PF01935">
    <property type="entry name" value="DUF87"/>
    <property type="match status" value="1"/>
</dbReference>
<dbReference type="InterPro" id="IPR008571">
    <property type="entry name" value="HerA-like"/>
</dbReference>
<dbReference type="RefSeq" id="WP_066163593.1">
    <property type="nucleotide sequence ID" value="NZ_CP136137.1"/>
</dbReference>
<evidence type="ECO:0000259" key="1">
    <source>
        <dbReference type="Pfam" id="PF01935"/>
    </source>
</evidence>
<organism evidence="2 3">
    <name type="scientific">Gordonia hydrophobica</name>
    <dbReference type="NCBI Taxonomy" id="40516"/>
    <lineage>
        <taxon>Bacteria</taxon>
        <taxon>Bacillati</taxon>
        <taxon>Actinomycetota</taxon>
        <taxon>Actinomycetes</taxon>
        <taxon>Mycobacteriales</taxon>
        <taxon>Gordoniaceae</taxon>
        <taxon>Gordonia</taxon>
    </lineage>
</organism>
<accession>A0ABZ2U6J5</accession>
<feature type="domain" description="Helicase HerA central" evidence="1">
    <location>
        <begin position="6"/>
        <end position="120"/>
    </location>
</feature>
<protein>
    <submittedName>
        <fullName evidence="2">ATP-binding protein</fullName>
    </submittedName>
</protein>
<dbReference type="EMBL" id="CP136137">
    <property type="protein sequence ID" value="WYY09280.1"/>
    <property type="molecule type" value="Genomic_DNA"/>
</dbReference>
<dbReference type="SUPFAM" id="SSF52540">
    <property type="entry name" value="P-loop containing nucleoside triphosphate hydrolases"/>
    <property type="match status" value="1"/>
</dbReference>
<keyword evidence="3" id="KW-1185">Reference proteome</keyword>
<reference evidence="2 3" key="1">
    <citation type="journal article" date="2023" name="Virus Evol.">
        <title>Computational host range prediction-The good, the bad, and the ugly.</title>
        <authorList>
            <person name="Howell A.A."/>
            <person name="Versoza C.J."/>
            <person name="Pfeifer S.P."/>
        </authorList>
    </citation>
    <scope>NUCLEOTIDE SEQUENCE [LARGE SCALE GENOMIC DNA]</scope>
    <source>
        <strain evidence="2 3">1610/1b</strain>
    </source>
</reference>
<name>A0ABZ2U6J5_9ACTN</name>
<keyword evidence="2" id="KW-0067">ATP-binding</keyword>
<evidence type="ECO:0000313" key="3">
    <source>
        <dbReference type="Proteomes" id="UP001479933"/>
    </source>
</evidence>
<dbReference type="InterPro" id="IPR027417">
    <property type="entry name" value="P-loop_NTPase"/>
</dbReference>
<sequence>MAPTLPIGALLNSANPALLDPRKLNRHTFWCGQSGSGKTYALGVLLEQVLLHTRLPIVVLDPNSDFVRLGEIRDDAPATDAATLADRTIRVLHSKPGVGEQLRIRFFGMDVRSRAAILKLHPIHDAAEYNTLLRAEGRGVEILDGEPLIQWLRSGDDPDLHAIALRLENLGVTDWDLWAYENEDVTEVVDEKADATVIDLGSFDAKEQMQTAALAVLEHLWNHRHERTGRLIVIDEAHNLCSPNPSTPLEKLLTERIVQIAAEGRKYGIWLLLSTQRPSKVHPNALSQCDNLALMRMSSAHDLAELGLVFGYAPADLLERAMHFTQGQALFAGGFAPEPQLIQVGSRLTEEGGSDVAVPLR</sequence>
<proteinExistence type="predicted"/>
<dbReference type="Proteomes" id="UP001479933">
    <property type="component" value="Chromosome"/>
</dbReference>
<dbReference type="PANTHER" id="PTHR42957">
    <property type="entry name" value="HELICASE MJ1565-RELATED"/>
    <property type="match status" value="1"/>
</dbReference>
<dbReference type="GO" id="GO:0005524">
    <property type="term" value="F:ATP binding"/>
    <property type="evidence" value="ECO:0007669"/>
    <property type="project" value="UniProtKB-KW"/>
</dbReference>
<dbReference type="InterPro" id="IPR002789">
    <property type="entry name" value="HerA_central"/>
</dbReference>
<dbReference type="PANTHER" id="PTHR42957:SF1">
    <property type="entry name" value="HELICASE MJ1565-RELATED"/>
    <property type="match status" value="1"/>
</dbReference>
<evidence type="ECO:0000313" key="2">
    <source>
        <dbReference type="EMBL" id="WYY09280.1"/>
    </source>
</evidence>